<feature type="domain" description="WSC" evidence="8">
    <location>
        <begin position="36"/>
        <end position="125"/>
    </location>
</feature>
<evidence type="ECO:0000256" key="6">
    <source>
        <dbReference type="SAM" id="Phobius"/>
    </source>
</evidence>
<keyword evidence="3 6" id="KW-1133">Transmembrane helix</keyword>
<keyword evidence="2 6" id="KW-0812">Transmembrane</keyword>
<dbReference type="GO" id="GO:0016020">
    <property type="term" value="C:membrane"/>
    <property type="evidence" value="ECO:0007669"/>
    <property type="project" value="UniProtKB-SubCell"/>
</dbReference>
<evidence type="ECO:0000256" key="2">
    <source>
        <dbReference type="ARBA" id="ARBA00022692"/>
    </source>
</evidence>
<evidence type="ECO:0000256" key="4">
    <source>
        <dbReference type="ARBA" id="ARBA00023136"/>
    </source>
</evidence>
<dbReference type="InterPro" id="IPR002889">
    <property type="entry name" value="WSC_carb-bd"/>
</dbReference>
<evidence type="ECO:0000313" key="10">
    <source>
        <dbReference type="Proteomes" id="UP000236305"/>
    </source>
</evidence>
<dbReference type="PROSITE" id="PS51212">
    <property type="entry name" value="WSC"/>
    <property type="match status" value="1"/>
</dbReference>
<protein>
    <recommendedName>
        <fullName evidence="8">WSC domain-containing protein</fullName>
    </recommendedName>
</protein>
<dbReference type="PANTHER" id="PTHR15549:SF30">
    <property type="entry name" value="MID2 DOMAIN-CONTAINING PROTEIN"/>
    <property type="match status" value="1"/>
</dbReference>
<dbReference type="Pfam" id="PF01822">
    <property type="entry name" value="WSC"/>
    <property type="match status" value="1"/>
</dbReference>
<evidence type="ECO:0000256" key="5">
    <source>
        <dbReference type="SAM" id="MobiDB-lite"/>
    </source>
</evidence>
<feature type="signal peptide" evidence="7">
    <location>
        <begin position="1"/>
        <end position="25"/>
    </location>
</feature>
<feature type="compositionally biased region" description="Basic and acidic residues" evidence="5">
    <location>
        <begin position="308"/>
        <end position="320"/>
    </location>
</feature>
<feature type="compositionally biased region" description="Low complexity" evidence="5">
    <location>
        <begin position="136"/>
        <end position="147"/>
    </location>
</feature>
<feature type="compositionally biased region" description="Low complexity" evidence="5">
    <location>
        <begin position="155"/>
        <end position="179"/>
    </location>
</feature>
<evidence type="ECO:0000256" key="1">
    <source>
        <dbReference type="ARBA" id="ARBA00004167"/>
    </source>
</evidence>
<dbReference type="GO" id="GO:0071944">
    <property type="term" value="C:cell periphery"/>
    <property type="evidence" value="ECO:0007669"/>
    <property type="project" value="UniProtKB-ARBA"/>
</dbReference>
<feature type="region of interest" description="Disordered" evidence="5">
    <location>
        <begin position="275"/>
        <end position="374"/>
    </location>
</feature>
<comment type="subcellular location">
    <subcellularLocation>
        <location evidence="1">Membrane</location>
        <topology evidence="1">Single-pass membrane protein</topology>
    </subcellularLocation>
</comment>
<accession>A0AA45AMS4</accession>
<feature type="chain" id="PRO_5041289522" description="WSC domain-containing protein" evidence="7">
    <location>
        <begin position="26"/>
        <end position="374"/>
    </location>
</feature>
<organism evidence="9 10">
    <name type="scientific">Verticillium dahliae</name>
    <name type="common">Verticillium wilt</name>
    <dbReference type="NCBI Taxonomy" id="27337"/>
    <lineage>
        <taxon>Eukaryota</taxon>
        <taxon>Fungi</taxon>
        <taxon>Dikarya</taxon>
        <taxon>Ascomycota</taxon>
        <taxon>Pezizomycotina</taxon>
        <taxon>Sordariomycetes</taxon>
        <taxon>Hypocreomycetidae</taxon>
        <taxon>Glomerellales</taxon>
        <taxon>Plectosphaerellaceae</taxon>
        <taxon>Verticillium</taxon>
    </lineage>
</organism>
<dbReference type="InterPro" id="IPR051694">
    <property type="entry name" value="Immunoregulatory_rcpt-like"/>
</dbReference>
<name>A0AA45AMS4_VERDA</name>
<feature type="compositionally biased region" description="Low complexity" evidence="5">
    <location>
        <begin position="233"/>
        <end position="242"/>
    </location>
</feature>
<proteinExistence type="predicted"/>
<reference evidence="9 10" key="1">
    <citation type="submission" date="2017-12" db="EMBL/GenBank/DDBJ databases">
        <title>Comparative genomics yields insights into virulence evolution of Verticillium dahliae.</title>
        <authorList>
            <person name="Fan R."/>
            <person name="Armitage A.D."/>
            <person name="Cascant-Lopez E."/>
            <person name="Sobczyk M."/>
            <person name="Cockerton H.M."/>
            <person name="Harrison R.J."/>
        </authorList>
    </citation>
    <scope>NUCLEOTIDE SEQUENCE [LARGE SCALE GENOMIC DNA]</scope>
    <source>
        <strain evidence="9 10">12008</strain>
    </source>
</reference>
<dbReference type="NCBIfam" id="TIGR01167">
    <property type="entry name" value="LPXTG_anchor"/>
    <property type="match status" value="1"/>
</dbReference>
<dbReference type="Proteomes" id="UP000236305">
    <property type="component" value="Unassembled WGS sequence"/>
</dbReference>
<gene>
    <name evidence="9" type="ORF">BJF96_g3429</name>
</gene>
<keyword evidence="4 6" id="KW-0472">Membrane</keyword>
<dbReference type="AlphaFoldDB" id="A0AA45AMS4"/>
<feature type="transmembrane region" description="Helical" evidence="6">
    <location>
        <begin position="246"/>
        <end position="269"/>
    </location>
</feature>
<evidence type="ECO:0000313" key="9">
    <source>
        <dbReference type="EMBL" id="PNH33294.1"/>
    </source>
</evidence>
<feature type="compositionally biased region" description="Basic and acidic residues" evidence="5">
    <location>
        <begin position="342"/>
        <end position="358"/>
    </location>
</feature>
<sequence length="374" mass="40212">MDSLLRTLQIMGLAALFMPLWTHSGQTPNGVVRRDTLRQSLCSTVNTATMASNYSQWQSLGLCSDYCIQKDTAFAIVQYQLCWCSDVQPAAASVESLDNCSQDCPGYDEESCGRQPSNYGYFSLLKPPTSTQGSNSETSTRDATPTTAAPPPPSTSTEPKTETAQTSTSTTSSSSSSTTLSDEPSFSTRTPTPSAAQTVTADGTVRTVFVTPSTSPDTSGSNTETTHNSAEMGSSSGSSGPSTGTVVGIVVGVIAGVVAIAALVLWLFFRRRKQRAQAEDDEPSQRGSSAGMMGTPRNPEMTVTMDGRAWEPETTSEQRRSRLMAMDPRMNPLQRPIYARNKSHESVNTIHDDQDYSRRVAKPVLRATNPDPDD</sequence>
<evidence type="ECO:0000256" key="3">
    <source>
        <dbReference type="ARBA" id="ARBA00022989"/>
    </source>
</evidence>
<evidence type="ECO:0000256" key="7">
    <source>
        <dbReference type="SAM" id="SignalP"/>
    </source>
</evidence>
<keyword evidence="7" id="KW-0732">Signal</keyword>
<feature type="compositionally biased region" description="Polar residues" evidence="5">
    <location>
        <begin position="210"/>
        <end position="232"/>
    </location>
</feature>
<dbReference type="EMBL" id="MPSH01000009">
    <property type="protein sequence ID" value="PNH33294.1"/>
    <property type="molecule type" value="Genomic_DNA"/>
</dbReference>
<feature type="region of interest" description="Disordered" evidence="5">
    <location>
        <begin position="123"/>
        <end position="242"/>
    </location>
</feature>
<feature type="compositionally biased region" description="Polar residues" evidence="5">
    <location>
        <begin position="180"/>
        <end position="201"/>
    </location>
</feature>
<comment type="caution">
    <text evidence="9">The sequence shown here is derived from an EMBL/GenBank/DDBJ whole genome shotgun (WGS) entry which is preliminary data.</text>
</comment>
<dbReference type="PANTHER" id="PTHR15549">
    <property type="entry name" value="PAIRED IMMUNOGLOBULIN-LIKE TYPE 2 RECEPTOR"/>
    <property type="match status" value="1"/>
</dbReference>
<evidence type="ECO:0000259" key="8">
    <source>
        <dbReference type="PROSITE" id="PS51212"/>
    </source>
</evidence>
<dbReference type="SMART" id="SM00321">
    <property type="entry name" value="WSC"/>
    <property type="match status" value="1"/>
</dbReference>